<reference evidence="9 10" key="1">
    <citation type="journal article" date="2016" name="Nat. Commun.">
        <title>Thousands of microbial genomes shed light on interconnected biogeochemical processes in an aquifer system.</title>
        <authorList>
            <person name="Anantharaman K."/>
            <person name="Brown C.T."/>
            <person name="Hug L.A."/>
            <person name="Sharon I."/>
            <person name="Castelle C.J."/>
            <person name="Probst A.J."/>
            <person name="Thomas B.C."/>
            <person name="Singh A."/>
            <person name="Wilkins M.J."/>
            <person name="Karaoz U."/>
            <person name="Brodie E.L."/>
            <person name="Williams K.H."/>
            <person name="Hubbard S.S."/>
            <person name="Banfield J.F."/>
        </authorList>
    </citation>
    <scope>NUCLEOTIDE SEQUENCE [LARGE SCALE GENOMIC DNA]</scope>
</reference>
<feature type="active site" description="Nucleophile" evidence="3">
    <location>
        <position position="160"/>
    </location>
</feature>
<comment type="similarity">
    <text evidence="1 7">Belongs to the glyceraldehyde-3-phosphate dehydrogenase family.</text>
</comment>
<keyword evidence="2" id="KW-0560">Oxidoreductase</keyword>
<dbReference type="PIRSF" id="PIRSF000149">
    <property type="entry name" value="GAP_DH"/>
    <property type="match status" value="1"/>
</dbReference>
<dbReference type="GO" id="GO:0051287">
    <property type="term" value="F:NAD binding"/>
    <property type="evidence" value="ECO:0007669"/>
    <property type="project" value="InterPro"/>
</dbReference>
<name>A0A1G2QL39_9BACT</name>
<dbReference type="Pfam" id="PF02800">
    <property type="entry name" value="Gp_dh_C"/>
    <property type="match status" value="1"/>
</dbReference>
<dbReference type="Gene3D" id="3.40.50.720">
    <property type="entry name" value="NAD(P)-binding Rossmann-like Domain"/>
    <property type="match status" value="1"/>
</dbReference>
<dbReference type="InterPro" id="IPR020829">
    <property type="entry name" value="GlycerAld_3-P_DH_cat"/>
</dbReference>
<dbReference type="InterPro" id="IPR036291">
    <property type="entry name" value="NAD(P)-bd_dom_sf"/>
</dbReference>
<accession>A0A1G2QL39</accession>
<evidence type="ECO:0000256" key="5">
    <source>
        <dbReference type="PIRSR" id="PIRSR000149-3"/>
    </source>
</evidence>
<gene>
    <name evidence="9" type="ORF">A2569_02240</name>
</gene>
<evidence type="ECO:0000313" key="9">
    <source>
        <dbReference type="EMBL" id="OHA61133.1"/>
    </source>
</evidence>
<dbReference type="PANTHER" id="PTHR43148">
    <property type="entry name" value="GLYCERALDEHYDE-3-PHOSPHATE DEHYDROGENASE 2"/>
    <property type="match status" value="1"/>
</dbReference>
<feature type="binding site" evidence="5">
    <location>
        <position position="124"/>
    </location>
    <ligand>
        <name>NAD(+)</name>
        <dbReference type="ChEBI" id="CHEBI:57540"/>
    </ligand>
</feature>
<dbReference type="Gene3D" id="3.30.360.10">
    <property type="entry name" value="Dihydrodipicolinate Reductase, domain 2"/>
    <property type="match status" value="1"/>
</dbReference>
<dbReference type="SMART" id="SM00846">
    <property type="entry name" value="Gp_dh_N"/>
    <property type="match status" value="1"/>
</dbReference>
<feature type="binding site" evidence="4">
    <location>
        <begin position="159"/>
        <end position="161"/>
    </location>
    <ligand>
        <name>D-glyceraldehyde 3-phosphate</name>
        <dbReference type="ChEBI" id="CHEBI:59776"/>
    </ligand>
</feature>
<feature type="domain" description="Glyceraldehyde 3-phosphate dehydrogenase NAD(P) binding" evidence="8">
    <location>
        <begin position="7"/>
        <end position="160"/>
    </location>
</feature>
<dbReference type="FunFam" id="3.30.360.10:FF:000002">
    <property type="entry name" value="Glyceraldehyde-3-phosphate dehydrogenase"/>
    <property type="match status" value="1"/>
</dbReference>
<dbReference type="SUPFAM" id="SSF55347">
    <property type="entry name" value="Glyceraldehyde-3-phosphate dehydrogenase-like, C-terminal domain"/>
    <property type="match status" value="1"/>
</dbReference>
<evidence type="ECO:0000256" key="1">
    <source>
        <dbReference type="ARBA" id="ARBA00007406"/>
    </source>
</evidence>
<dbReference type="SUPFAM" id="SSF51735">
    <property type="entry name" value="NAD(P)-binding Rossmann-fold domains"/>
    <property type="match status" value="1"/>
</dbReference>
<keyword evidence="5" id="KW-0547">Nucleotide-binding</keyword>
<feature type="binding site" evidence="5">
    <location>
        <position position="38"/>
    </location>
    <ligand>
        <name>NAD(+)</name>
        <dbReference type="ChEBI" id="CHEBI:57540"/>
    </ligand>
</feature>
<dbReference type="STRING" id="1802440.A2569_02240"/>
<evidence type="ECO:0000256" key="7">
    <source>
        <dbReference type="RuleBase" id="RU000397"/>
    </source>
</evidence>
<evidence type="ECO:0000256" key="2">
    <source>
        <dbReference type="ARBA" id="ARBA00023002"/>
    </source>
</evidence>
<protein>
    <submittedName>
        <fullName evidence="9">Type I glyceraldehyde-3-phosphate dehydrogenase</fullName>
    </submittedName>
</protein>
<feature type="binding site" evidence="4">
    <location>
        <position position="242"/>
    </location>
    <ligand>
        <name>D-glyceraldehyde 3-phosphate</name>
        <dbReference type="ChEBI" id="CHEBI:59776"/>
    </ligand>
</feature>
<dbReference type="Proteomes" id="UP000177090">
    <property type="component" value="Unassembled WGS sequence"/>
</dbReference>
<dbReference type="InterPro" id="IPR006424">
    <property type="entry name" value="Glyceraldehyde-3-P_DH_1"/>
</dbReference>
<dbReference type="AlphaFoldDB" id="A0A1G2QL39"/>
<proteinExistence type="inferred from homology"/>
<feature type="site" description="Activates thiol group during catalysis" evidence="6">
    <location>
        <position position="187"/>
    </location>
</feature>
<feature type="binding site" evidence="4">
    <location>
        <begin position="219"/>
        <end position="220"/>
    </location>
    <ligand>
        <name>D-glyceraldehyde 3-phosphate</name>
        <dbReference type="ChEBI" id="CHEBI:59776"/>
    </ligand>
</feature>
<dbReference type="GO" id="GO:0050661">
    <property type="term" value="F:NADP binding"/>
    <property type="evidence" value="ECO:0007669"/>
    <property type="project" value="InterPro"/>
</dbReference>
<dbReference type="InterPro" id="IPR020831">
    <property type="entry name" value="GlycerAld/Erythrose_P_DH"/>
</dbReference>
<keyword evidence="5" id="KW-0520">NAD</keyword>
<dbReference type="FunFam" id="3.40.50.720:FF:000001">
    <property type="entry name" value="Glyceraldehyde-3-phosphate dehydrogenase"/>
    <property type="match status" value="1"/>
</dbReference>
<dbReference type="EMBL" id="MHTL01000004">
    <property type="protein sequence ID" value="OHA61133.1"/>
    <property type="molecule type" value="Genomic_DNA"/>
</dbReference>
<dbReference type="Pfam" id="PF00044">
    <property type="entry name" value="Gp_dh_N"/>
    <property type="match status" value="1"/>
</dbReference>
<feature type="binding site" evidence="5">
    <location>
        <begin position="16"/>
        <end position="17"/>
    </location>
    <ligand>
        <name>NAD(+)</name>
        <dbReference type="ChEBI" id="CHEBI:57540"/>
    </ligand>
</feature>
<dbReference type="CDD" id="cd18126">
    <property type="entry name" value="GAPDH_I_C"/>
    <property type="match status" value="1"/>
</dbReference>
<sequence length="343" mass="36834">MEDQHPIRVAINGLGRIGRAFVRIAHDNPDVEIVAVNDLGDLENLAYLLRYDTAYGKADFEVSAMDGRLVVAGKEIIFIQEKNPEQLPWKEHAIDVVVECTGLFERYDKAALHLKAGAKRVVISAPAKEDPTGAAKGATVLLGINEDALKNCSISSNASCTTNAASPVIQVLHEAIGIDKAMLNTVHGYTATQKLVDAPDAKDWRRGRAAAQNIIPSSTGAAISVTEAVPALKGKFDGIALRVPVLVGSVADITFIASRETTKDEVNAILTRAAGEERWKKLLAVSGEQLVSSDILGTPYASIVDLAFTRVIGNLVKVLAWYDNESGYTYALINHVIKAGRLI</sequence>
<feature type="binding site" evidence="4">
    <location>
        <position position="190"/>
    </location>
    <ligand>
        <name>D-glyceraldehyde 3-phosphate</name>
        <dbReference type="ChEBI" id="CHEBI:59776"/>
    </ligand>
</feature>
<dbReference type="NCBIfam" id="TIGR01534">
    <property type="entry name" value="GAPDH-I"/>
    <property type="match status" value="1"/>
</dbReference>
<evidence type="ECO:0000256" key="3">
    <source>
        <dbReference type="PIRSR" id="PIRSR000149-1"/>
    </source>
</evidence>
<evidence type="ECO:0000259" key="8">
    <source>
        <dbReference type="SMART" id="SM00846"/>
    </source>
</evidence>
<dbReference type="InterPro" id="IPR020828">
    <property type="entry name" value="GlycerAld_3-P_DH_NAD(P)-bd"/>
</dbReference>
<comment type="caution">
    <text evidence="9">The sequence shown here is derived from an EMBL/GenBank/DDBJ whole genome shotgun (WGS) entry which is preliminary data.</text>
</comment>
<dbReference type="GO" id="GO:0006006">
    <property type="term" value="P:glucose metabolic process"/>
    <property type="evidence" value="ECO:0007669"/>
    <property type="project" value="InterPro"/>
</dbReference>
<evidence type="ECO:0000256" key="6">
    <source>
        <dbReference type="PIRSR" id="PIRSR000149-4"/>
    </source>
</evidence>
<dbReference type="PRINTS" id="PR00078">
    <property type="entry name" value="G3PDHDRGNASE"/>
</dbReference>
<dbReference type="GO" id="GO:0016620">
    <property type="term" value="F:oxidoreductase activity, acting on the aldehyde or oxo group of donors, NAD or NADP as acceptor"/>
    <property type="evidence" value="ECO:0007669"/>
    <property type="project" value="InterPro"/>
</dbReference>
<feature type="binding site" evidence="5">
    <location>
        <position position="324"/>
    </location>
    <ligand>
        <name>NAD(+)</name>
        <dbReference type="ChEBI" id="CHEBI:57540"/>
    </ligand>
</feature>
<evidence type="ECO:0000313" key="10">
    <source>
        <dbReference type="Proteomes" id="UP000177090"/>
    </source>
</evidence>
<evidence type="ECO:0000256" key="4">
    <source>
        <dbReference type="PIRSR" id="PIRSR000149-2"/>
    </source>
</evidence>
<dbReference type="CDD" id="cd05214">
    <property type="entry name" value="GAPDH_I_N"/>
    <property type="match status" value="1"/>
</dbReference>
<organism evidence="9 10">
    <name type="scientific">Candidatus Vogelbacteria bacterium RIFOXYD1_FULL_51_18</name>
    <dbReference type="NCBI Taxonomy" id="1802440"/>
    <lineage>
        <taxon>Bacteria</taxon>
        <taxon>Candidatus Vogeliibacteriota</taxon>
    </lineage>
</organism>